<gene>
    <name evidence="2" type="ORF">ACFSGX_03605</name>
</gene>
<dbReference type="RefSeq" id="WP_380927540.1">
    <property type="nucleotide sequence ID" value="NZ_JBHUGS010000001.1"/>
</dbReference>
<name>A0ABW4TVR2_9SPHN</name>
<accession>A0ABW4TVR2</accession>
<dbReference type="Proteomes" id="UP001597400">
    <property type="component" value="Unassembled WGS sequence"/>
</dbReference>
<evidence type="ECO:0000256" key="1">
    <source>
        <dbReference type="SAM" id="SignalP"/>
    </source>
</evidence>
<organism evidence="2 3">
    <name type="scientific">Sphingomonas arantia</name>
    <dbReference type="NCBI Taxonomy" id="1460676"/>
    <lineage>
        <taxon>Bacteria</taxon>
        <taxon>Pseudomonadati</taxon>
        <taxon>Pseudomonadota</taxon>
        <taxon>Alphaproteobacteria</taxon>
        <taxon>Sphingomonadales</taxon>
        <taxon>Sphingomonadaceae</taxon>
        <taxon>Sphingomonas</taxon>
    </lineage>
</organism>
<feature type="signal peptide" evidence="1">
    <location>
        <begin position="1"/>
        <end position="17"/>
    </location>
</feature>
<proteinExistence type="predicted"/>
<keyword evidence="1" id="KW-0732">Signal</keyword>
<evidence type="ECO:0000313" key="2">
    <source>
        <dbReference type="EMBL" id="MFD1949854.1"/>
    </source>
</evidence>
<comment type="caution">
    <text evidence="2">The sequence shown here is derived from an EMBL/GenBank/DDBJ whole genome shotgun (WGS) entry which is preliminary data.</text>
</comment>
<sequence length="173" mass="17822">MFAVVTGLMLMLQPITAAPAPPPAAATTTPAFSAGAAATRDLTRIVAASGLPALAGDAFRFTDIAPGGTVATIFDARRTGTESQRTIVTLSFRDGAWTPDTREAKRLAPETFDYMSGRIATAITTGGPATPCPDGSDYLSERATAGTVRALPGCGTDHPNLALARLFGVRETP</sequence>
<feature type="chain" id="PRO_5047423205" description="Secreted protein" evidence="1">
    <location>
        <begin position="18"/>
        <end position="173"/>
    </location>
</feature>
<dbReference type="EMBL" id="JBHUGS010000001">
    <property type="protein sequence ID" value="MFD1949854.1"/>
    <property type="molecule type" value="Genomic_DNA"/>
</dbReference>
<protein>
    <recommendedName>
        <fullName evidence="4">Secreted protein</fullName>
    </recommendedName>
</protein>
<reference evidence="3" key="1">
    <citation type="journal article" date="2019" name="Int. J. Syst. Evol. Microbiol.">
        <title>The Global Catalogue of Microorganisms (GCM) 10K type strain sequencing project: providing services to taxonomists for standard genome sequencing and annotation.</title>
        <authorList>
            <consortium name="The Broad Institute Genomics Platform"/>
            <consortium name="The Broad Institute Genome Sequencing Center for Infectious Disease"/>
            <person name="Wu L."/>
            <person name="Ma J."/>
        </authorList>
    </citation>
    <scope>NUCLEOTIDE SEQUENCE [LARGE SCALE GENOMIC DNA]</scope>
    <source>
        <strain evidence="3">CGMCC 1.12702</strain>
    </source>
</reference>
<evidence type="ECO:0008006" key="4">
    <source>
        <dbReference type="Google" id="ProtNLM"/>
    </source>
</evidence>
<keyword evidence="3" id="KW-1185">Reference proteome</keyword>
<evidence type="ECO:0000313" key="3">
    <source>
        <dbReference type="Proteomes" id="UP001597400"/>
    </source>
</evidence>